<dbReference type="Proteomes" id="UP000078286">
    <property type="component" value="Unassembled WGS sequence"/>
</dbReference>
<evidence type="ECO:0000313" key="1">
    <source>
        <dbReference type="EMBL" id="OAT21563.1"/>
    </source>
</evidence>
<proteinExistence type="predicted"/>
<evidence type="ECO:0000313" key="2">
    <source>
        <dbReference type="Proteomes" id="UP000078286"/>
    </source>
</evidence>
<name>A0A1B7I0K6_9ENTR</name>
<dbReference type="PATRIC" id="fig|1354255.3.peg.307"/>
<protein>
    <submittedName>
        <fullName evidence="1">Uncharacterized protein</fullName>
    </submittedName>
</protein>
<dbReference type="AlphaFoldDB" id="A0A1B7I0K6"/>
<keyword evidence="2" id="KW-1185">Reference proteome</keyword>
<dbReference type="EMBL" id="LXEO01000005">
    <property type="protein sequence ID" value="OAT21563.1"/>
    <property type="molecule type" value="Genomic_DNA"/>
</dbReference>
<comment type="caution">
    <text evidence="1">The sequence shown here is derived from an EMBL/GenBank/DDBJ whole genome shotgun (WGS) entry which is preliminary data.</text>
</comment>
<reference evidence="1 2" key="1">
    <citation type="submission" date="2016-04" db="EMBL/GenBank/DDBJ databases">
        <title>ATOL: Assembling a taxonomically balanced genome-scale reconstruction of the evolutionary history of the Enterobacteriaceae.</title>
        <authorList>
            <person name="Plunkett G.III."/>
            <person name="Neeno-Eckwall E.C."/>
            <person name="Glasner J.D."/>
            <person name="Perna N.T."/>
        </authorList>
    </citation>
    <scope>NUCLEOTIDE SEQUENCE [LARGE SCALE GENOMIC DNA]</scope>
    <source>
        <strain evidence="1 2">ATCC 51607</strain>
    </source>
</reference>
<accession>A0A1B7I0K6</accession>
<organism evidence="1 2">
    <name type="scientific">Buttiauxella noackiae ATCC 51607</name>
    <dbReference type="NCBI Taxonomy" id="1354255"/>
    <lineage>
        <taxon>Bacteria</taxon>
        <taxon>Pseudomonadati</taxon>
        <taxon>Pseudomonadota</taxon>
        <taxon>Gammaproteobacteria</taxon>
        <taxon>Enterobacterales</taxon>
        <taxon>Enterobacteriaceae</taxon>
        <taxon>Buttiauxella</taxon>
    </lineage>
</organism>
<gene>
    <name evidence="1" type="ORF">M979_0300</name>
</gene>
<sequence length="34" mass="4226">MGRKIRIIKKWFRRYGPFQPMFEMRIDDIQGLPT</sequence>